<dbReference type="InterPro" id="IPR015943">
    <property type="entry name" value="WD40/YVTN_repeat-like_dom_sf"/>
</dbReference>
<dbReference type="Proteomes" id="UP000198323">
    <property type="component" value="Unassembled WGS sequence"/>
</dbReference>
<dbReference type="GO" id="GO:0031122">
    <property type="term" value="P:cytoplasmic microtubule organization"/>
    <property type="evidence" value="ECO:0007669"/>
    <property type="project" value="TreeGrafter"/>
</dbReference>
<evidence type="ECO:0008006" key="4">
    <source>
        <dbReference type="Google" id="ProtNLM"/>
    </source>
</evidence>
<dbReference type="PROSITE" id="PS50082">
    <property type="entry name" value="WD_REPEATS_2"/>
    <property type="match status" value="1"/>
</dbReference>
<proteinExistence type="predicted"/>
<feature type="repeat" description="WD" evidence="1">
    <location>
        <begin position="118"/>
        <end position="144"/>
    </location>
</feature>
<evidence type="ECO:0000256" key="1">
    <source>
        <dbReference type="PROSITE-ProRule" id="PRU00221"/>
    </source>
</evidence>
<comment type="caution">
    <text evidence="2">The sequence shown here is derived from an EMBL/GenBank/DDBJ whole genome shotgun (WGS) entry which is preliminary data.</text>
</comment>
<protein>
    <recommendedName>
        <fullName evidence="4">WD repeat-containing protein 73</fullName>
    </recommendedName>
</protein>
<dbReference type="PANTHER" id="PTHR46947">
    <property type="entry name" value="WD REPEAT-CONTAINING PROTEIN 73"/>
    <property type="match status" value="1"/>
</dbReference>
<dbReference type="AlphaFoldDB" id="A0A226MDY3"/>
<dbReference type="SMART" id="SM00320">
    <property type="entry name" value="WD40"/>
    <property type="match status" value="2"/>
</dbReference>
<dbReference type="STRING" id="9009.A0A226MDY3"/>
<dbReference type="Pfam" id="PF00400">
    <property type="entry name" value="WD40"/>
    <property type="match status" value="1"/>
</dbReference>
<dbReference type="Gene3D" id="2.130.10.10">
    <property type="entry name" value="YVTN repeat-like/Quinoprotein amine dehydrogenase"/>
    <property type="match status" value="1"/>
</dbReference>
<dbReference type="PANTHER" id="PTHR46947:SF1">
    <property type="entry name" value="WD REPEAT-CONTAINING PROTEIN 73"/>
    <property type="match status" value="1"/>
</dbReference>
<dbReference type="EMBL" id="MCFN01001191">
    <property type="protein sequence ID" value="OXB53485.1"/>
    <property type="molecule type" value="Genomic_DNA"/>
</dbReference>
<accession>A0A226MDY3</accession>
<gene>
    <name evidence="2" type="ORF">ASZ78_009368</name>
</gene>
<dbReference type="InterPro" id="IPR001680">
    <property type="entry name" value="WD40_rpt"/>
</dbReference>
<sequence>MLVTSGPPDSSVQLWRASAEDSDVIKSVSTISTENSAGESWAKMATISTRAPWVLHGSRLCSTRITELESHKEVYAAGFDGSVRIYDTQSWAGAGCHAEPLFVHEGHEWGGTRPRPRVTAHAWHPHRARTLVSAATDGSLHVWDWAQPHGR</sequence>
<dbReference type="GO" id="GO:0005829">
    <property type="term" value="C:cytosol"/>
    <property type="evidence" value="ECO:0007669"/>
    <property type="project" value="TreeGrafter"/>
</dbReference>
<dbReference type="OrthoDB" id="9822052at2759"/>
<reference evidence="2 3" key="1">
    <citation type="submission" date="2016-07" db="EMBL/GenBank/DDBJ databases">
        <title>Disparate Historic Effective Population Sizes Predicted by Modern Levels of Genome Diversity for the Scaled Quail (Callipepla squamata) and the Northern Bobwhite (Colinus virginianus): Inferences from First and Second Generation Draft Genome Assemblies for Sympatric New World Quail.</title>
        <authorList>
            <person name="Oldeschulte D.L."/>
            <person name="Halley Y.A."/>
            <person name="Bhattarai E.K."/>
            <person name="Brashear W.A."/>
            <person name="Hill J."/>
            <person name="Metz R.P."/>
            <person name="Johnson C.D."/>
            <person name="Rollins D."/>
            <person name="Peterson M.J."/>
            <person name="Bickhart D.M."/>
            <person name="Decker J.E."/>
            <person name="Seabury C.M."/>
        </authorList>
    </citation>
    <scope>NUCLEOTIDE SEQUENCE [LARGE SCALE GENOMIC DNA]</scope>
    <source>
        <strain evidence="2 3">Texas</strain>
        <tissue evidence="2">Leg muscle</tissue>
    </source>
</reference>
<evidence type="ECO:0000313" key="3">
    <source>
        <dbReference type="Proteomes" id="UP000198323"/>
    </source>
</evidence>
<name>A0A226MDY3_CALSU</name>
<dbReference type="InterPro" id="IPR036322">
    <property type="entry name" value="WD40_repeat_dom_sf"/>
</dbReference>
<evidence type="ECO:0000313" key="2">
    <source>
        <dbReference type="EMBL" id="OXB53485.1"/>
    </source>
</evidence>
<dbReference type="InterPro" id="IPR042795">
    <property type="entry name" value="Wdr73"/>
</dbReference>
<keyword evidence="1" id="KW-0853">WD repeat</keyword>
<keyword evidence="3" id="KW-1185">Reference proteome</keyword>
<dbReference type="GO" id="GO:0000922">
    <property type="term" value="C:spindle pole"/>
    <property type="evidence" value="ECO:0007669"/>
    <property type="project" value="TreeGrafter"/>
</dbReference>
<organism evidence="2 3">
    <name type="scientific">Callipepla squamata</name>
    <name type="common">Scaled quail</name>
    <dbReference type="NCBI Taxonomy" id="9009"/>
    <lineage>
        <taxon>Eukaryota</taxon>
        <taxon>Metazoa</taxon>
        <taxon>Chordata</taxon>
        <taxon>Craniata</taxon>
        <taxon>Vertebrata</taxon>
        <taxon>Euteleostomi</taxon>
        <taxon>Archelosauria</taxon>
        <taxon>Archosauria</taxon>
        <taxon>Dinosauria</taxon>
        <taxon>Saurischia</taxon>
        <taxon>Theropoda</taxon>
        <taxon>Coelurosauria</taxon>
        <taxon>Aves</taxon>
        <taxon>Neognathae</taxon>
        <taxon>Galloanserae</taxon>
        <taxon>Galliformes</taxon>
        <taxon>Odontophoridae</taxon>
        <taxon>Callipepla</taxon>
    </lineage>
</organism>
<dbReference type="SUPFAM" id="SSF50978">
    <property type="entry name" value="WD40 repeat-like"/>
    <property type="match status" value="1"/>
</dbReference>